<dbReference type="EMBL" id="CP033116">
    <property type="protein sequence ID" value="QFY57616.1"/>
    <property type="molecule type" value="Genomic_DNA"/>
</dbReference>
<dbReference type="Proteomes" id="UP000344571">
    <property type="component" value="Chromosome"/>
</dbReference>
<keyword evidence="4" id="KW-1185">Reference proteome</keyword>
<evidence type="ECO:0000313" key="4">
    <source>
        <dbReference type="Proteomes" id="UP000344571"/>
    </source>
</evidence>
<organism evidence="1 3">
    <name type="scientific">Halopseudomonas pelagia</name>
    <dbReference type="NCBI Taxonomy" id="553151"/>
    <lineage>
        <taxon>Bacteria</taxon>
        <taxon>Pseudomonadati</taxon>
        <taxon>Pseudomonadota</taxon>
        <taxon>Gammaproteobacteria</taxon>
        <taxon>Pseudomonadales</taxon>
        <taxon>Pseudomonadaceae</taxon>
        <taxon>Halopseudomonas</taxon>
    </lineage>
</organism>
<evidence type="ECO:0000313" key="1">
    <source>
        <dbReference type="EMBL" id="PCC99183.1"/>
    </source>
</evidence>
<reference evidence="1 3" key="1">
    <citation type="submission" date="2017-09" db="EMBL/GenBank/DDBJ databases">
        <title>Bacterial and phytoplankton interrelationship in Kongsfjorden, an Arctic fjord.</title>
        <authorList>
            <person name="Sinha R."/>
            <person name="Krishnan K."/>
        </authorList>
    </citation>
    <scope>NUCLEOTIDE SEQUENCE [LARGE SCALE GENOMIC DNA]</scope>
    <source>
        <strain evidence="1 3">58</strain>
    </source>
</reference>
<dbReference type="EMBL" id="NWMT01000140">
    <property type="protein sequence ID" value="PCC99183.1"/>
    <property type="molecule type" value="Genomic_DNA"/>
</dbReference>
<accession>A0AA91Z5S6</accession>
<gene>
    <name evidence="1" type="ORF">CO192_11890</name>
    <name evidence="2" type="ORF">EAO82_15300</name>
</gene>
<reference evidence="2 4" key="2">
    <citation type="submission" date="2018-10" db="EMBL/GenBank/DDBJ databases">
        <title>Complete genome sequence of Pseudomonas pelagia strain Kongs-67.</title>
        <authorList>
            <person name="Sinha R.K."/>
            <person name="Krishnan K."/>
        </authorList>
    </citation>
    <scope>NUCLEOTIDE SEQUENCE [LARGE SCALE GENOMIC DNA]</scope>
    <source>
        <strain evidence="2 4">Kongs-67</strain>
    </source>
</reference>
<dbReference type="AlphaFoldDB" id="A0AA91Z5S6"/>
<evidence type="ECO:0000313" key="3">
    <source>
        <dbReference type="Proteomes" id="UP000243750"/>
    </source>
</evidence>
<dbReference type="Proteomes" id="UP000243750">
    <property type="component" value="Unassembled WGS sequence"/>
</dbReference>
<sequence length="262" mass="29122">MKFNAGTLQDYLVATLENAQDHAAEPPQLMYLVDQMDRIFQEEIFGREFNASPTAGVLVMNSYTMLLSGVRQALSGHVVSTFPITRTALESACYAFIIARDEKKADIWFQRHASKTAHKDCRDAFTVAKAVKELKAINSGMAEYVQAYYDASIDFGAHPNRKSVIDHLKDTGSIGEDLHGFELTGVYGRNSWYVNFALLACVEVGQAIAFLTAASTDNHPLIHERVEVFQAWMDAKNRMAEEINGEPINYTGPMYSSVLPPA</sequence>
<evidence type="ECO:0000313" key="2">
    <source>
        <dbReference type="EMBL" id="QFY57616.1"/>
    </source>
</evidence>
<protein>
    <submittedName>
        <fullName evidence="1">Uncharacterized protein</fullName>
    </submittedName>
</protein>
<name>A0AA91Z5S6_9GAMM</name>
<dbReference type="RefSeq" id="WP_096346800.1">
    <property type="nucleotide sequence ID" value="NZ_CP033116.1"/>
</dbReference>
<proteinExistence type="predicted"/>